<dbReference type="OrthoDB" id="1645614at2"/>
<feature type="transmembrane region" description="Helical" evidence="1">
    <location>
        <begin position="282"/>
        <end position="304"/>
    </location>
</feature>
<feature type="transmembrane region" description="Helical" evidence="1">
    <location>
        <begin position="162"/>
        <end position="182"/>
    </location>
</feature>
<keyword evidence="1" id="KW-0472">Membrane</keyword>
<dbReference type="Proteomes" id="UP000184080">
    <property type="component" value="Unassembled WGS sequence"/>
</dbReference>
<protein>
    <submittedName>
        <fullName evidence="2">Sporulation integral membrane protein YlbJ</fullName>
    </submittedName>
</protein>
<feature type="transmembrane region" description="Helical" evidence="1">
    <location>
        <begin position="240"/>
        <end position="262"/>
    </location>
</feature>
<feature type="transmembrane region" description="Helical" evidence="1">
    <location>
        <begin position="357"/>
        <end position="375"/>
    </location>
</feature>
<evidence type="ECO:0000313" key="2">
    <source>
        <dbReference type="EMBL" id="SHI69017.1"/>
    </source>
</evidence>
<keyword evidence="1" id="KW-1133">Transmembrane helix</keyword>
<keyword evidence="3" id="KW-1185">Reference proteome</keyword>
<dbReference type="AlphaFoldDB" id="A0A1M6D717"/>
<dbReference type="InterPro" id="IPR014226">
    <property type="entry name" value="Spore_IM_YlbJ"/>
</dbReference>
<feature type="transmembrane region" description="Helical" evidence="1">
    <location>
        <begin position="6"/>
        <end position="39"/>
    </location>
</feature>
<dbReference type="NCBIfam" id="TIGR02871">
    <property type="entry name" value="spore_ylbJ"/>
    <property type="match status" value="1"/>
</dbReference>
<evidence type="ECO:0000313" key="3">
    <source>
        <dbReference type="Proteomes" id="UP000184080"/>
    </source>
</evidence>
<accession>A0A1M6D717</accession>
<keyword evidence="1" id="KW-0812">Transmembrane</keyword>
<feature type="transmembrane region" description="Helical" evidence="1">
    <location>
        <begin position="324"/>
        <end position="345"/>
    </location>
</feature>
<organism evidence="2 3">
    <name type="scientific">Clostridium amylolyticum</name>
    <dbReference type="NCBI Taxonomy" id="1121298"/>
    <lineage>
        <taxon>Bacteria</taxon>
        <taxon>Bacillati</taxon>
        <taxon>Bacillota</taxon>
        <taxon>Clostridia</taxon>
        <taxon>Eubacteriales</taxon>
        <taxon>Clostridiaceae</taxon>
        <taxon>Clostridium</taxon>
    </lineage>
</organism>
<reference evidence="2 3" key="1">
    <citation type="submission" date="2016-11" db="EMBL/GenBank/DDBJ databases">
        <authorList>
            <person name="Jaros S."/>
            <person name="Januszkiewicz K."/>
            <person name="Wedrychowicz H."/>
        </authorList>
    </citation>
    <scope>NUCLEOTIDE SEQUENCE [LARGE SCALE GENOMIC DNA]</scope>
    <source>
        <strain evidence="2 3">DSM 21864</strain>
    </source>
</reference>
<dbReference type="EMBL" id="FQZO01000001">
    <property type="protein sequence ID" value="SHI69017.1"/>
    <property type="molecule type" value="Genomic_DNA"/>
</dbReference>
<dbReference type="STRING" id="1121298.SAMN05444401_1361"/>
<feature type="transmembrane region" description="Helical" evidence="1">
    <location>
        <begin position="51"/>
        <end position="77"/>
    </location>
</feature>
<proteinExistence type="predicted"/>
<evidence type="ECO:0000256" key="1">
    <source>
        <dbReference type="SAM" id="Phobius"/>
    </source>
</evidence>
<sequence>MLIYVYLFIIILVMFLLVRFKRFNLLFSVIFTLIIIYFLLNPKVSIQSAKSGLVIFINSVFPTLFPFLVVCNMLIFYDGIVVYSKILGPFLCTPLRLSNQCSLALTISILCGYPLGAKYSTKLYEDGFIQEEEYTRLLNIASNTGPLFIIGSVATSMFGNTYWGYLMLFANYISCFIMSLIISPSKSKSINIGNSKDTTYNFGSALKNSLEDATKTCINVAGFVIIFSVIISVLKNNYVFNSFILFLSSLLKVNTEILNSLFLGMTEITNGCYLLSTTKINIVMKLSLASFLCSFSGASIIAQVHSFTYKHSCFSMGKYFYRKLLQGIISFIITYFICTINLDTLSVFNNAMATSKIFIIPFMILLILSLFIYTLRTLFDRS</sequence>
<gene>
    <name evidence="2" type="ORF">SAMN05444401_1361</name>
</gene>
<feature type="transmembrane region" description="Helical" evidence="1">
    <location>
        <begin position="216"/>
        <end position="234"/>
    </location>
</feature>
<name>A0A1M6D717_9CLOT</name>
<dbReference type="RefSeq" id="WP_073004843.1">
    <property type="nucleotide sequence ID" value="NZ_FQZO01000001.1"/>
</dbReference>